<proteinExistence type="predicted"/>
<dbReference type="InterPro" id="IPR016024">
    <property type="entry name" value="ARM-type_fold"/>
</dbReference>
<keyword evidence="2" id="KW-1185">Reference proteome</keyword>
<dbReference type="SUPFAM" id="SSF48371">
    <property type="entry name" value="ARM repeat"/>
    <property type="match status" value="1"/>
</dbReference>
<sequence>MPSAEELLSHAAVVGLADCLGAVGRQSMAAAVRGCVPALGDLALRERCDLVREALLSTEPEGCEALEATIRAALPDPRFTGWMIWPVTEAVAERASREPEGDAFERALQLLADLTPRLTSEFAVRRLLNADLDRAMAVVKRWTAHPDEHVRRLASEGTRPRLPWAVRVPAILADPDVTLPVLDALYRDPSEYVRRSVANHLNDISHARPDLAVATAGRWAGAPDGQTSRLIRHALRTVVKRGDREALALLGFKPTVGLKVEGPTVESSLVQVGEDLRFRFTVENQGDEQLRLAIDYVVHYRKASGATSPKVFKLAVRTLGPGERSALAGVRSFAPISTRVVHPGMHALELQINGESYGRTDFEVAAAARTG</sequence>
<dbReference type="KEGG" id="stri:C7M71_019690"/>
<reference evidence="2" key="1">
    <citation type="submission" date="2018-07" db="EMBL/GenBank/DDBJ databases">
        <title>Streptacidiphilus bronchialis DSM 106435 chromosome.</title>
        <authorList>
            <person name="Batra D."/>
            <person name="Gulvik C.A."/>
        </authorList>
    </citation>
    <scope>NUCLEOTIDE SEQUENCE [LARGE SCALE GENOMIC DNA]</scope>
    <source>
        <strain evidence="2">DSM 106435</strain>
    </source>
</reference>
<evidence type="ECO:0000313" key="2">
    <source>
        <dbReference type="Proteomes" id="UP000249340"/>
    </source>
</evidence>
<dbReference type="EMBL" id="CP031264">
    <property type="protein sequence ID" value="AXI79307.1"/>
    <property type="molecule type" value="Genomic_DNA"/>
</dbReference>
<dbReference type="Gene3D" id="1.25.40.290">
    <property type="entry name" value="ARM repeat domains"/>
    <property type="match status" value="1"/>
</dbReference>
<gene>
    <name evidence="1" type="ORF">C7M71_019690</name>
</gene>
<dbReference type="RefSeq" id="WP_111492732.1">
    <property type="nucleotide sequence ID" value="NZ_CP031264.1"/>
</dbReference>
<name>A0A345T002_9ACTN</name>
<dbReference type="OrthoDB" id="9797162at2"/>
<protein>
    <submittedName>
        <fullName evidence="1">DNA alkylation repair protein</fullName>
    </submittedName>
</protein>
<dbReference type="Proteomes" id="UP000249340">
    <property type="component" value="Chromosome"/>
</dbReference>
<organism evidence="1 2">
    <name type="scientific">Peterkaempfera bronchialis</name>
    <dbReference type="NCBI Taxonomy" id="2126346"/>
    <lineage>
        <taxon>Bacteria</taxon>
        <taxon>Bacillati</taxon>
        <taxon>Actinomycetota</taxon>
        <taxon>Actinomycetes</taxon>
        <taxon>Kitasatosporales</taxon>
        <taxon>Streptomycetaceae</taxon>
        <taxon>Peterkaempfera</taxon>
    </lineage>
</organism>
<dbReference type="AlphaFoldDB" id="A0A345T002"/>
<evidence type="ECO:0000313" key="1">
    <source>
        <dbReference type="EMBL" id="AXI79307.1"/>
    </source>
</evidence>
<accession>A0A345T002</accession>